<evidence type="ECO:0000256" key="14">
    <source>
        <dbReference type="HAMAP-Rule" id="MF_01588"/>
    </source>
</evidence>
<feature type="binding site" evidence="14">
    <location>
        <position position="452"/>
    </location>
    <ligand>
        <name>Zn(2+)</name>
        <dbReference type="ChEBI" id="CHEBI:29105"/>
    </ligand>
</feature>
<dbReference type="Gene3D" id="6.20.10.30">
    <property type="match status" value="1"/>
</dbReference>
<dbReference type="SMART" id="SM00292">
    <property type="entry name" value="BRCT"/>
    <property type="match status" value="1"/>
</dbReference>
<dbReference type="GO" id="GO:0046872">
    <property type="term" value="F:metal ion binding"/>
    <property type="evidence" value="ECO:0007669"/>
    <property type="project" value="UniProtKB-KW"/>
</dbReference>
<evidence type="ECO:0000313" key="16">
    <source>
        <dbReference type="EMBL" id="KKR99427.1"/>
    </source>
</evidence>
<dbReference type="Proteomes" id="UP000033930">
    <property type="component" value="Unassembled WGS sequence"/>
</dbReference>
<feature type="binding site" evidence="14">
    <location>
        <position position="139"/>
    </location>
    <ligand>
        <name>NAD(+)</name>
        <dbReference type="ChEBI" id="CHEBI:57540"/>
    </ligand>
</feature>
<keyword evidence="4 14" id="KW-0436">Ligase</keyword>
<dbReference type="GO" id="GO:0003677">
    <property type="term" value="F:DNA binding"/>
    <property type="evidence" value="ECO:0007669"/>
    <property type="project" value="InterPro"/>
</dbReference>
<dbReference type="EC" id="6.5.1.2" evidence="2 14"/>
<dbReference type="Pfam" id="PF12826">
    <property type="entry name" value="HHH_2"/>
    <property type="match status" value="1"/>
</dbReference>
<dbReference type="InterPro" id="IPR012340">
    <property type="entry name" value="NA-bd_OB-fold"/>
</dbReference>
<evidence type="ECO:0000256" key="6">
    <source>
        <dbReference type="ARBA" id="ARBA00022723"/>
    </source>
</evidence>
<evidence type="ECO:0000313" key="17">
    <source>
        <dbReference type="Proteomes" id="UP000033930"/>
    </source>
</evidence>
<proteinExistence type="inferred from homology"/>
<evidence type="ECO:0000256" key="4">
    <source>
        <dbReference type="ARBA" id="ARBA00022598"/>
    </source>
</evidence>
<dbReference type="Gene3D" id="3.30.470.30">
    <property type="entry name" value="DNA ligase/mRNA capping enzyme"/>
    <property type="match status" value="1"/>
</dbReference>
<dbReference type="GO" id="GO:0005829">
    <property type="term" value="C:cytosol"/>
    <property type="evidence" value="ECO:0007669"/>
    <property type="project" value="TreeGrafter"/>
</dbReference>
<dbReference type="HAMAP" id="MF_01588">
    <property type="entry name" value="DNA_ligase_A"/>
    <property type="match status" value="1"/>
</dbReference>
<feature type="binding site" evidence="14">
    <location>
        <begin position="85"/>
        <end position="86"/>
    </location>
    <ligand>
        <name>NAD(+)</name>
        <dbReference type="ChEBI" id="CHEBI:57540"/>
    </ligand>
</feature>
<dbReference type="SUPFAM" id="SSF56091">
    <property type="entry name" value="DNA ligase/mRNA capping enzyme, catalytic domain"/>
    <property type="match status" value="1"/>
</dbReference>
<dbReference type="FunFam" id="3.40.50.10190:FF:000054">
    <property type="entry name" value="DNA ligase"/>
    <property type="match status" value="1"/>
</dbReference>
<name>A0A0G0YGD5_9BACT</name>
<dbReference type="InterPro" id="IPR013840">
    <property type="entry name" value="DNAligase_N"/>
</dbReference>
<dbReference type="PROSITE" id="PS50172">
    <property type="entry name" value="BRCT"/>
    <property type="match status" value="1"/>
</dbReference>
<evidence type="ECO:0000256" key="12">
    <source>
        <dbReference type="ARBA" id="ARBA00034005"/>
    </source>
</evidence>
<feature type="binding site" evidence="14">
    <location>
        <position position="447"/>
    </location>
    <ligand>
        <name>Zn(2+)</name>
        <dbReference type="ChEBI" id="CHEBI:29105"/>
    </ligand>
</feature>
<reference evidence="16 17" key="1">
    <citation type="journal article" date="2015" name="Nature">
        <title>rRNA introns, odd ribosomes, and small enigmatic genomes across a large radiation of phyla.</title>
        <authorList>
            <person name="Brown C.T."/>
            <person name="Hug L.A."/>
            <person name="Thomas B.C."/>
            <person name="Sharon I."/>
            <person name="Castelle C.J."/>
            <person name="Singh A."/>
            <person name="Wilkins M.J."/>
            <person name="Williams K.H."/>
            <person name="Banfield J.F."/>
        </authorList>
    </citation>
    <scope>NUCLEOTIDE SEQUENCE [LARGE SCALE GENOMIC DNA]</scope>
</reference>
<dbReference type="SMART" id="SM00532">
    <property type="entry name" value="LIGANc"/>
    <property type="match status" value="1"/>
</dbReference>
<comment type="catalytic activity">
    <reaction evidence="12 14">
        <text>NAD(+) + (deoxyribonucleotide)n-3'-hydroxyl + 5'-phospho-(deoxyribonucleotide)m = (deoxyribonucleotide)n+m + AMP + beta-nicotinamide D-nucleotide.</text>
        <dbReference type="EC" id="6.5.1.2"/>
    </reaction>
</comment>
<comment type="caution">
    <text evidence="16">The sequence shown here is derived from an EMBL/GenBank/DDBJ whole genome shotgun (WGS) entry which is preliminary data.</text>
</comment>
<dbReference type="Pfam" id="PF01653">
    <property type="entry name" value="DNA_ligase_aden"/>
    <property type="match status" value="2"/>
</dbReference>
<protein>
    <recommendedName>
        <fullName evidence="3 14">DNA ligase</fullName>
        <ecNumber evidence="2 14">6.5.1.2</ecNumber>
    </recommendedName>
    <alternativeName>
        <fullName evidence="14">Polydeoxyribonucleotide synthase [NAD(+)]</fullName>
    </alternativeName>
</protein>
<comment type="cofactor">
    <cofactor evidence="14">
        <name>Mg(2+)</name>
        <dbReference type="ChEBI" id="CHEBI:18420"/>
    </cofactor>
    <cofactor evidence="14">
        <name>Mn(2+)</name>
        <dbReference type="ChEBI" id="CHEBI:29035"/>
    </cofactor>
</comment>
<dbReference type="SUPFAM" id="SSF47781">
    <property type="entry name" value="RuvA domain 2-like"/>
    <property type="match status" value="1"/>
</dbReference>
<keyword evidence="14" id="KW-0464">Manganese</keyword>
<sequence>MAVTKDQAKKRIQKLKEVIAYHRYLYHVLDTQEISDAALDSLKHELKQLESEYPEFITPDSPTQRVGGVALEKFQKVKHKERMLSIEDVFSQPEFEQWVDRVKKYSGKKSVDFYYMTKIDGLAVSLIFENGFLIRAATRGDGRVGEDITLNAKTIESIPLTLRTPNEREIKQLKKEFATSPTLLTQLETLSGRIEVRGEIYIPKKDFDKLNASLKKKGEKTFANPRNLAAGSIRQLDPTITASRPLKFRAWHLADMGQKTQAEAMALLQMLGFKSAEGSQAGSINDVRLAFERMGRQREKIPYWIDGLVVRVDNLKVFYDLGVVGKTPRGIVAWKFAPEEATTVVEDVQWFVGRTGKLTPVALVKPTFIAGTTVTHATLHNADEIRRLGVKIGDTVILTKAGDIIPKITEVLKKMRTGNEKTIRVPQSCPMCGAPVIQKKNAVDYICSNKNCFSMEREKILYAARAFEIDGIGSRTIERFIQLGLLTSPVDLFRLQIDQISGLEGFGEVSGKKLVAEIQSKKKIRLSKFLTALSIEHVGETTADTLARHFGSIKSISNASIQDLQEAQDIGEVVARSVHRYFKDEDHQKLIEEYLQEGIEIAKQAITKRTLQGLTFVLTGTLEKITRGQAKEQIRNLGGNVSSSVSKKTNFVVVGSDPGSKYDKAKELGVKVLSEKEFLSKLSQ</sequence>
<feature type="binding site" evidence="14">
    <location>
        <position position="429"/>
    </location>
    <ligand>
        <name>Zn(2+)</name>
        <dbReference type="ChEBI" id="CHEBI:29105"/>
    </ligand>
</feature>
<evidence type="ECO:0000256" key="7">
    <source>
        <dbReference type="ARBA" id="ARBA00022763"/>
    </source>
</evidence>
<comment type="similarity">
    <text evidence="13 14">Belongs to the NAD-dependent DNA ligase family. LigA subfamily.</text>
</comment>
<keyword evidence="7 14" id="KW-0227">DNA damage</keyword>
<feature type="binding site" evidence="14">
    <location>
        <position position="335"/>
    </location>
    <ligand>
        <name>NAD(+)</name>
        <dbReference type="ChEBI" id="CHEBI:57540"/>
    </ligand>
</feature>
<keyword evidence="5 14" id="KW-0235">DNA replication</keyword>
<evidence type="ECO:0000256" key="9">
    <source>
        <dbReference type="ARBA" id="ARBA00022842"/>
    </source>
</evidence>
<feature type="active site" description="N6-AMP-lysine intermediate" evidence="14">
    <location>
        <position position="118"/>
    </location>
</feature>
<keyword evidence="6 14" id="KW-0479">Metal-binding</keyword>
<evidence type="ECO:0000256" key="11">
    <source>
        <dbReference type="ARBA" id="ARBA00023204"/>
    </source>
</evidence>
<feature type="binding site" evidence="14">
    <location>
        <position position="199"/>
    </location>
    <ligand>
        <name>NAD(+)</name>
        <dbReference type="ChEBI" id="CHEBI:57540"/>
    </ligand>
</feature>
<dbReference type="InterPro" id="IPR010994">
    <property type="entry name" value="RuvA_2-like"/>
</dbReference>
<dbReference type="NCBIfam" id="TIGR00575">
    <property type="entry name" value="dnlj"/>
    <property type="match status" value="1"/>
</dbReference>
<keyword evidence="10 14" id="KW-0520">NAD</keyword>
<dbReference type="GO" id="GO:0006281">
    <property type="term" value="P:DNA repair"/>
    <property type="evidence" value="ECO:0007669"/>
    <property type="project" value="UniProtKB-KW"/>
</dbReference>
<dbReference type="CDD" id="cd17748">
    <property type="entry name" value="BRCT_DNA_ligase_like"/>
    <property type="match status" value="1"/>
</dbReference>
<dbReference type="InterPro" id="IPR004150">
    <property type="entry name" value="NAD_DNA_ligase_OB"/>
</dbReference>
<dbReference type="PIRSF" id="PIRSF001604">
    <property type="entry name" value="LigA"/>
    <property type="match status" value="1"/>
</dbReference>
<evidence type="ECO:0000256" key="5">
    <source>
        <dbReference type="ARBA" id="ARBA00022705"/>
    </source>
</evidence>
<dbReference type="SMART" id="SM00278">
    <property type="entry name" value="HhH1"/>
    <property type="match status" value="4"/>
</dbReference>
<dbReference type="SUPFAM" id="SSF50249">
    <property type="entry name" value="Nucleic acid-binding proteins"/>
    <property type="match status" value="1"/>
</dbReference>
<dbReference type="InterPro" id="IPR001679">
    <property type="entry name" value="DNA_ligase"/>
</dbReference>
<dbReference type="AlphaFoldDB" id="A0A0G0YGD5"/>
<organism evidence="16 17">
    <name type="scientific">Candidatus Uhrbacteria bacterium GW2011_GWC1_41_20</name>
    <dbReference type="NCBI Taxonomy" id="1618983"/>
    <lineage>
        <taxon>Bacteria</taxon>
        <taxon>Candidatus Uhriibacteriota</taxon>
    </lineage>
</organism>
<dbReference type="InterPro" id="IPR041663">
    <property type="entry name" value="DisA/LigA_HHH"/>
</dbReference>
<dbReference type="EMBL" id="LCAW01000006">
    <property type="protein sequence ID" value="KKR99427.1"/>
    <property type="molecule type" value="Genomic_DNA"/>
</dbReference>
<dbReference type="GO" id="GO:0006260">
    <property type="term" value="P:DNA replication"/>
    <property type="evidence" value="ECO:0007669"/>
    <property type="project" value="UniProtKB-KW"/>
</dbReference>
<dbReference type="Pfam" id="PF03120">
    <property type="entry name" value="OB_DNA_ligase"/>
    <property type="match status" value="1"/>
</dbReference>
<accession>A0A0G0YGD5</accession>
<keyword evidence="11 14" id="KW-0234">DNA repair</keyword>
<keyword evidence="8 14" id="KW-0862">Zinc</keyword>
<feature type="binding site" evidence="14">
    <location>
        <position position="432"/>
    </location>
    <ligand>
        <name>Zn(2+)</name>
        <dbReference type="ChEBI" id="CHEBI:29105"/>
    </ligand>
</feature>
<dbReference type="FunFam" id="2.40.50.140:FF:000012">
    <property type="entry name" value="DNA ligase"/>
    <property type="match status" value="1"/>
</dbReference>
<dbReference type="Gene3D" id="1.10.287.610">
    <property type="entry name" value="Helix hairpin bin"/>
    <property type="match status" value="1"/>
</dbReference>
<evidence type="ECO:0000256" key="8">
    <source>
        <dbReference type="ARBA" id="ARBA00022833"/>
    </source>
</evidence>
<dbReference type="InterPro" id="IPR001357">
    <property type="entry name" value="BRCT_dom"/>
</dbReference>
<evidence type="ECO:0000259" key="15">
    <source>
        <dbReference type="PROSITE" id="PS50172"/>
    </source>
</evidence>
<dbReference type="PATRIC" id="fig|1618983.3.peg.333"/>
<gene>
    <name evidence="14" type="primary">ligA</name>
    <name evidence="16" type="ORF">UU50_C0006G0030</name>
</gene>
<dbReference type="SUPFAM" id="SSF52113">
    <property type="entry name" value="BRCT domain"/>
    <property type="match status" value="1"/>
</dbReference>
<dbReference type="Pfam" id="PF00533">
    <property type="entry name" value="BRCT"/>
    <property type="match status" value="1"/>
</dbReference>
<dbReference type="NCBIfam" id="NF005932">
    <property type="entry name" value="PRK07956.1"/>
    <property type="match status" value="1"/>
</dbReference>
<dbReference type="GO" id="GO:0003911">
    <property type="term" value="F:DNA ligase (NAD+) activity"/>
    <property type="evidence" value="ECO:0007669"/>
    <property type="project" value="UniProtKB-UniRule"/>
</dbReference>
<dbReference type="Gene3D" id="2.40.50.140">
    <property type="entry name" value="Nucleic acid-binding proteins"/>
    <property type="match status" value="1"/>
</dbReference>
<comment type="caution">
    <text evidence="14">Lacks conserved residue(s) required for the propagation of feature annotation.</text>
</comment>
<evidence type="ECO:0000256" key="2">
    <source>
        <dbReference type="ARBA" id="ARBA00012722"/>
    </source>
</evidence>
<dbReference type="Gene3D" id="1.10.150.20">
    <property type="entry name" value="5' to 3' exonuclease, C-terminal subdomain"/>
    <property type="match status" value="2"/>
</dbReference>
<keyword evidence="9 14" id="KW-0460">Magnesium</keyword>
<dbReference type="FunFam" id="1.10.150.20:FF:000006">
    <property type="entry name" value="DNA ligase"/>
    <property type="match status" value="1"/>
</dbReference>
<dbReference type="InterPro" id="IPR013839">
    <property type="entry name" value="DNAligase_adenylation"/>
</dbReference>
<dbReference type="Gene3D" id="3.40.50.10190">
    <property type="entry name" value="BRCT domain"/>
    <property type="match status" value="1"/>
</dbReference>
<evidence type="ECO:0000256" key="13">
    <source>
        <dbReference type="ARBA" id="ARBA00060881"/>
    </source>
</evidence>
<dbReference type="PANTHER" id="PTHR23389">
    <property type="entry name" value="CHROMOSOME TRANSMISSION FIDELITY FACTOR 18"/>
    <property type="match status" value="1"/>
</dbReference>
<evidence type="ECO:0000256" key="1">
    <source>
        <dbReference type="ARBA" id="ARBA00004067"/>
    </source>
</evidence>
<dbReference type="InterPro" id="IPR036420">
    <property type="entry name" value="BRCT_dom_sf"/>
</dbReference>
<dbReference type="CDD" id="cd00114">
    <property type="entry name" value="LIGANc"/>
    <property type="match status" value="1"/>
</dbReference>
<feature type="domain" description="BRCT" evidence="15">
    <location>
        <begin position="606"/>
        <end position="684"/>
    </location>
</feature>
<comment type="function">
    <text evidence="1 14">DNA ligase that catalyzes the formation of phosphodiester linkages between 5'-phosphoryl and 3'-hydroxyl groups in double-stranded DNA using NAD as a coenzyme and as the energy source for the reaction. It is essential for DNA replication and repair of damaged DNA.</text>
</comment>
<evidence type="ECO:0000256" key="10">
    <source>
        <dbReference type="ARBA" id="ARBA00023027"/>
    </source>
</evidence>
<dbReference type="PANTHER" id="PTHR23389:SF9">
    <property type="entry name" value="DNA LIGASE"/>
    <property type="match status" value="1"/>
</dbReference>
<evidence type="ECO:0000256" key="3">
    <source>
        <dbReference type="ARBA" id="ARBA00013308"/>
    </source>
</evidence>
<dbReference type="InterPro" id="IPR003583">
    <property type="entry name" value="Hlx-hairpin-Hlx_DNA-bd_motif"/>
</dbReference>